<dbReference type="EMBL" id="LHQS01000003">
    <property type="protein sequence ID" value="RXE55387.1"/>
    <property type="molecule type" value="Genomic_DNA"/>
</dbReference>
<dbReference type="InterPro" id="IPR056743">
    <property type="entry name" value="TRM5-TYW2-like_MTfase"/>
</dbReference>
<dbReference type="GO" id="GO:0030488">
    <property type="term" value="P:tRNA methylation"/>
    <property type="evidence" value="ECO:0007669"/>
    <property type="project" value="TreeGrafter"/>
</dbReference>
<name>A0A498GZ17_9EURY</name>
<evidence type="ECO:0000256" key="3">
    <source>
        <dbReference type="ARBA" id="ARBA00022694"/>
    </source>
</evidence>
<keyword evidence="2" id="KW-0949">S-adenosyl-L-methionine</keyword>
<evidence type="ECO:0000313" key="5">
    <source>
        <dbReference type="EMBL" id="RXE55387.1"/>
    </source>
</evidence>
<gene>
    <name evidence="5" type="ORF">ABH15_11605</name>
</gene>
<keyword evidence="1 5" id="KW-0808">Transferase</keyword>
<dbReference type="InterPro" id="IPR029063">
    <property type="entry name" value="SAM-dependent_MTases_sf"/>
</dbReference>
<dbReference type="PROSITE" id="PS51684">
    <property type="entry name" value="SAM_MT_TRM5_TYW2"/>
    <property type="match status" value="1"/>
</dbReference>
<dbReference type="OrthoDB" id="8079at2157"/>
<reference evidence="5 6" key="1">
    <citation type="journal article" date="2015" name="Int. J. Syst. Evol. Microbiol.">
        <title>Methanoculleus taiwanensis sp. nov., a methanogen isolated from deep marine sediment at the deformation front area near Taiwan.</title>
        <authorList>
            <person name="Weng C.Y."/>
            <person name="Chen S.C."/>
            <person name="Lai M.C."/>
            <person name="Wu S.Y."/>
            <person name="Lin S."/>
            <person name="Yang T.F."/>
            <person name="Chen P.C."/>
        </authorList>
    </citation>
    <scope>NUCLEOTIDE SEQUENCE [LARGE SCALE GENOMIC DNA]</scope>
    <source>
        <strain evidence="5 6">CYW4</strain>
    </source>
</reference>
<comment type="caution">
    <text evidence="5">The sequence shown here is derived from an EMBL/GenBank/DDBJ whole genome shotgun (WGS) entry which is preliminary data.</text>
</comment>
<dbReference type="RefSeq" id="WP_128694566.1">
    <property type="nucleotide sequence ID" value="NZ_LHQS01000003.1"/>
</dbReference>
<protein>
    <submittedName>
        <fullName evidence="5">Methyltransferase</fullName>
    </submittedName>
</protein>
<evidence type="ECO:0000256" key="1">
    <source>
        <dbReference type="ARBA" id="ARBA00022679"/>
    </source>
</evidence>
<keyword evidence="6" id="KW-1185">Reference proteome</keyword>
<dbReference type="GO" id="GO:0005737">
    <property type="term" value="C:cytoplasm"/>
    <property type="evidence" value="ECO:0007669"/>
    <property type="project" value="TreeGrafter"/>
</dbReference>
<dbReference type="Proteomes" id="UP000290932">
    <property type="component" value="Unassembled WGS sequence"/>
</dbReference>
<accession>A0A498GZ17</accession>
<dbReference type="PANTHER" id="PTHR23245">
    <property type="entry name" value="TRNA METHYLTRANSFERASE"/>
    <property type="match status" value="1"/>
</dbReference>
<evidence type="ECO:0000256" key="2">
    <source>
        <dbReference type="ARBA" id="ARBA00022691"/>
    </source>
</evidence>
<evidence type="ECO:0000313" key="6">
    <source>
        <dbReference type="Proteomes" id="UP000290932"/>
    </source>
</evidence>
<dbReference type="InterPro" id="IPR030382">
    <property type="entry name" value="MeTrfase_TRM5/TYW2"/>
</dbReference>
<dbReference type="Pfam" id="PF02475">
    <property type="entry name" value="TRM5-TYW2_MTfase"/>
    <property type="match status" value="1"/>
</dbReference>
<keyword evidence="5" id="KW-0489">Methyltransferase</keyword>
<keyword evidence="3" id="KW-0819">tRNA processing</keyword>
<organism evidence="5 6">
    <name type="scientific">Methanoculleus taiwanensis</name>
    <dbReference type="NCBI Taxonomy" id="1550565"/>
    <lineage>
        <taxon>Archaea</taxon>
        <taxon>Methanobacteriati</taxon>
        <taxon>Methanobacteriota</taxon>
        <taxon>Stenosarchaea group</taxon>
        <taxon>Methanomicrobia</taxon>
        <taxon>Methanomicrobiales</taxon>
        <taxon>Methanomicrobiaceae</taxon>
        <taxon>Methanoculleus</taxon>
    </lineage>
</organism>
<evidence type="ECO:0000259" key="4">
    <source>
        <dbReference type="PROSITE" id="PS51684"/>
    </source>
</evidence>
<dbReference type="AlphaFoldDB" id="A0A498GZ17"/>
<dbReference type="GO" id="GO:0008175">
    <property type="term" value="F:tRNA methyltransferase activity"/>
    <property type="evidence" value="ECO:0007669"/>
    <property type="project" value="TreeGrafter"/>
</dbReference>
<dbReference type="Gene3D" id="3.40.50.150">
    <property type="entry name" value="Vaccinia Virus protein VP39"/>
    <property type="match status" value="1"/>
</dbReference>
<sequence length="289" mass="31452">MNARKVPLEELPALEGAAWVDRTRRPYVEGGVAWVPVKNGYPADALLPERVRYAGRGYHLIGDIAVLHGLPATGDEVAAIVRHCHPRGVVRIAAYRGEKRVPEVEVLYGTTGETVHREQGYIFRLDPAKVMFAQGNRIEKARMAAVTEPGERVADMFAGIGYFTIPVAASGGFVHAMELNRTAFEYLQSNSIANHVEERVRAECGDSRTLLSGCYDRVIMGHFDAPAMLAAPLAHVRPGSVLHVHSIGSAEEAIRQSLAEAGLAGTIAARRIKKYAPGAWHMVQDVTIS</sequence>
<dbReference type="SUPFAM" id="SSF53335">
    <property type="entry name" value="S-adenosyl-L-methionine-dependent methyltransferases"/>
    <property type="match status" value="1"/>
</dbReference>
<proteinExistence type="predicted"/>
<feature type="domain" description="SAM-dependent methyltransferase TRM5/TYW2-type" evidence="4">
    <location>
        <begin position="58"/>
        <end position="289"/>
    </location>
</feature>
<dbReference type="CDD" id="cd02440">
    <property type="entry name" value="AdoMet_MTases"/>
    <property type="match status" value="1"/>
</dbReference>